<feature type="domain" description="AB hydrolase-1" evidence="1">
    <location>
        <begin position="33"/>
        <end position="145"/>
    </location>
</feature>
<dbReference type="InterPro" id="IPR000073">
    <property type="entry name" value="AB_hydrolase_1"/>
</dbReference>
<evidence type="ECO:0000313" key="4">
    <source>
        <dbReference type="Proteomes" id="UP000036834"/>
    </source>
</evidence>
<dbReference type="InterPro" id="IPR053145">
    <property type="entry name" value="AB_hydrolase_Est10"/>
</dbReference>
<dbReference type="PANTHER" id="PTHR43265:SF1">
    <property type="entry name" value="ESTERASE ESTD"/>
    <property type="match status" value="1"/>
</dbReference>
<accession>A0A0K9Z0P9</accession>
<dbReference type="PATRIC" id="fig|54915.3.peg.5611"/>
<dbReference type="InterPro" id="IPR029058">
    <property type="entry name" value="AB_hydrolase_fold"/>
</dbReference>
<dbReference type="Pfam" id="PF00561">
    <property type="entry name" value="Abhydrolase_1"/>
    <property type="match status" value="1"/>
</dbReference>
<keyword evidence="5" id="KW-1185">Reference proteome</keyword>
<sequence>MERTIHIPSGDISLAATWHEPENVTGNKNVKSPLVIICHGFIGSRIGVNRLFVKSARELASHGIAVLRFDYGGCGESDGDYGAGGFDVLLKQTRDVLDFAFAKEQIDLERVSLLGHSLGGAVAALTASQDKRIHSLVTWAAVARPYDDIVRIVGAQEYEDALSIGYTDHCGYLLQDRFFGSLKGAHPLRQVKQFEGDALLLHGNRDEVIAVDSLFHYEHELRLRRRGRCETEVVVGGDHTFSSAESYNRLIASTVSWLGRQMEVEKFAV</sequence>
<reference evidence="4" key="1">
    <citation type="submission" date="2015-07" db="EMBL/GenBank/DDBJ databases">
        <title>Genome sequencing project for genomic taxonomy and phylogenomics of Bacillus-like bacteria.</title>
        <authorList>
            <person name="Liu B."/>
            <person name="Wang J."/>
            <person name="Zhu Y."/>
            <person name="Liu G."/>
            <person name="Chen Q."/>
            <person name="Chen Z."/>
            <person name="Lan J."/>
            <person name="Che J."/>
            <person name="Ge C."/>
            <person name="Shi H."/>
            <person name="Pan Z."/>
            <person name="Liu X."/>
        </authorList>
    </citation>
    <scope>NUCLEOTIDE SEQUENCE [LARGE SCALE GENOMIC DNA]</scope>
    <source>
        <strain evidence="4">DSM 9887</strain>
    </source>
</reference>
<reference evidence="3" key="2">
    <citation type="submission" date="2015-07" db="EMBL/GenBank/DDBJ databases">
        <title>MeaNS - Measles Nucleotide Surveillance Program.</title>
        <authorList>
            <person name="Tran T."/>
            <person name="Druce J."/>
        </authorList>
    </citation>
    <scope>NUCLEOTIDE SEQUENCE</scope>
    <source>
        <strain evidence="3">DSM 9887</strain>
    </source>
</reference>
<evidence type="ECO:0000313" key="3">
    <source>
        <dbReference type="EMBL" id="KNB74529.1"/>
    </source>
</evidence>
<reference evidence="2 5" key="3">
    <citation type="submission" date="2019-06" db="EMBL/GenBank/DDBJ databases">
        <title>Whole genome shotgun sequence of Brevibacillus reuszeri NBRC 15719.</title>
        <authorList>
            <person name="Hosoyama A."/>
            <person name="Uohara A."/>
            <person name="Ohji S."/>
            <person name="Ichikawa N."/>
        </authorList>
    </citation>
    <scope>NUCLEOTIDE SEQUENCE [LARGE SCALE GENOMIC DNA]</scope>
    <source>
        <strain evidence="2 5">NBRC 15719</strain>
    </source>
</reference>
<dbReference type="Proteomes" id="UP000319578">
    <property type="component" value="Unassembled WGS sequence"/>
</dbReference>
<comment type="caution">
    <text evidence="3">The sequence shown here is derived from an EMBL/GenBank/DDBJ whole genome shotgun (WGS) entry which is preliminary data.</text>
</comment>
<dbReference type="STRING" id="54915.ADS79_02255"/>
<evidence type="ECO:0000313" key="2">
    <source>
        <dbReference type="EMBL" id="GED67842.1"/>
    </source>
</evidence>
<proteinExistence type="predicted"/>
<dbReference type="PANTHER" id="PTHR43265">
    <property type="entry name" value="ESTERASE ESTD"/>
    <property type="match status" value="1"/>
</dbReference>
<gene>
    <name evidence="3" type="ORF">ADS79_02255</name>
    <name evidence="2" type="ORF">BRE01_15440</name>
</gene>
<evidence type="ECO:0000313" key="5">
    <source>
        <dbReference type="Proteomes" id="UP000319578"/>
    </source>
</evidence>
<dbReference type="EMBL" id="LGIQ01000002">
    <property type="protein sequence ID" value="KNB74529.1"/>
    <property type="molecule type" value="Genomic_DNA"/>
</dbReference>
<dbReference type="GO" id="GO:0052689">
    <property type="term" value="F:carboxylic ester hydrolase activity"/>
    <property type="evidence" value="ECO:0007669"/>
    <property type="project" value="TreeGrafter"/>
</dbReference>
<evidence type="ECO:0000259" key="1">
    <source>
        <dbReference type="Pfam" id="PF00561"/>
    </source>
</evidence>
<dbReference type="Gene3D" id="3.40.50.1820">
    <property type="entry name" value="alpha/beta hydrolase"/>
    <property type="match status" value="1"/>
</dbReference>
<dbReference type="Proteomes" id="UP000036834">
    <property type="component" value="Unassembled WGS sequence"/>
</dbReference>
<protein>
    <submittedName>
        <fullName evidence="3">Permease</fullName>
    </submittedName>
</protein>
<name>A0A0K9Z0P9_9BACL</name>
<dbReference type="EMBL" id="BJON01000006">
    <property type="protein sequence ID" value="GED67842.1"/>
    <property type="molecule type" value="Genomic_DNA"/>
</dbReference>
<dbReference type="AlphaFoldDB" id="A0A0K9Z0P9"/>
<dbReference type="SUPFAM" id="SSF53474">
    <property type="entry name" value="alpha/beta-Hydrolases"/>
    <property type="match status" value="1"/>
</dbReference>
<organism evidence="3 4">
    <name type="scientific">Brevibacillus reuszeri</name>
    <dbReference type="NCBI Taxonomy" id="54915"/>
    <lineage>
        <taxon>Bacteria</taxon>
        <taxon>Bacillati</taxon>
        <taxon>Bacillota</taxon>
        <taxon>Bacilli</taxon>
        <taxon>Bacillales</taxon>
        <taxon>Paenibacillaceae</taxon>
        <taxon>Brevibacillus</taxon>
    </lineage>
</organism>